<feature type="transmembrane region" description="Helical" evidence="1">
    <location>
        <begin position="7"/>
        <end position="27"/>
    </location>
</feature>
<gene>
    <name evidence="3" type="ORF">C176_04348</name>
</gene>
<feature type="domain" description="PepSY" evidence="2">
    <location>
        <begin position="102"/>
        <end position="157"/>
    </location>
</feature>
<dbReference type="Pfam" id="PF03413">
    <property type="entry name" value="PepSY"/>
    <property type="match status" value="2"/>
</dbReference>
<dbReference type="Gene3D" id="3.10.450.40">
    <property type="match status" value="2"/>
</dbReference>
<dbReference type="InterPro" id="IPR025711">
    <property type="entry name" value="PepSY"/>
</dbReference>
<keyword evidence="1" id="KW-1133">Transmembrane helix</keyword>
<name>W4F4U3_9BACL</name>
<evidence type="ECO:0000259" key="2">
    <source>
        <dbReference type="Pfam" id="PF03413"/>
    </source>
</evidence>
<reference evidence="3 4" key="1">
    <citation type="journal article" date="2014" name="BMC Genomics">
        <title>Genomic comparison of sporeforming bacilli isolated from milk.</title>
        <authorList>
            <person name="Moreno Switt A.I."/>
            <person name="Andrus A.D."/>
            <person name="Ranieri M.L."/>
            <person name="Orsi R.H."/>
            <person name="Ivy R."/>
            <person name="den Bakker H.C."/>
            <person name="Martin N.H."/>
            <person name="Wiedmann M."/>
            <person name="Boor K.J."/>
        </authorList>
    </citation>
    <scope>NUCLEOTIDE SEQUENCE [LARGE SCALE GENOMIC DNA]</scope>
    <source>
        <strain evidence="3 4">FSL R5-213</strain>
    </source>
</reference>
<dbReference type="Proteomes" id="UP000019062">
    <property type="component" value="Unassembled WGS sequence"/>
</dbReference>
<keyword evidence="1" id="KW-0812">Transmembrane</keyword>
<dbReference type="AlphaFoldDB" id="W4F4U3"/>
<feature type="domain" description="PepSY" evidence="2">
    <location>
        <begin position="170"/>
        <end position="226"/>
    </location>
</feature>
<comment type="caution">
    <text evidence="3">The sequence shown here is derived from an EMBL/GenBank/DDBJ whole genome shotgun (WGS) entry which is preliminary data.</text>
</comment>
<proteinExistence type="predicted"/>
<evidence type="ECO:0000313" key="3">
    <source>
        <dbReference type="EMBL" id="ETT87352.1"/>
    </source>
</evidence>
<sequence length="229" mass="26173">MRIREKLSILFIVTLIIIATILSIMIWNKLTKETPLTTEEIYNNIETMYGGEIISFLTINDQYRVQLQRNSKLYQLEVDAESGKILLMKQKKTAVKEKIKYLPETEIRKIIKEQYDGNIKKISLNTNKEDPVFQIEVVNGKEHINLLIDAINGEVLSEIQADAEQDSSLLSKEQVITIAKKKLNGTVEEISFYDTSDGGYYLVEIEGNDKDAVFQIHAISGKVLSITWD</sequence>
<dbReference type="EMBL" id="ASQA01000009">
    <property type="protein sequence ID" value="ETT87352.1"/>
    <property type="molecule type" value="Genomic_DNA"/>
</dbReference>
<protein>
    <recommendedName>
        <fullName evidence="2">PepSY domain-containing protein</fullName>
    </recommendedName>
</protein>
<keyword evidence="1" id="KW-0472">Membrane</keyword>
<keyword evidence="4" id="KW-1185">Reference proteome</keyword>
<dbReference type="eggNOG" id="COG3212">
    <property type="taxonomic scope" value="Bacteria"/>
</dbReference>
<dbReference type="RefSeq" id="WP_051448585.1">
    <property type="nucleotide sequence ID" value="NZ_ASQA01000009.1"/>
</dbReference>
<organism evidence="3 4">
    <name type="scientific">Viridibacillus arenosi FSL R5-213</name>
    <dbReference type="NCBI Taxonomy" id="1227360"/>
    <lineage>
        <taxon>Bacteria</taxon>
        <taxon>Bacillati</taxon>
        <taxon>Bacillota</taxon>
        <taxon>Bacilli</taxon>
        <taxon>Bacillales</taxon>
        <taxon>Caryophanaceae</taxon>
        <taxon>Viridibacillus</taxon>
    </lineage>
</organism>
<accession>W4F4U3</accession>
<evidence type="ECO:0000256" key="1">
    <source>
        <dbReference type="SAM" id="Phobius"/>
    </source>
</evidence>
<evidence type="ECO:0000313" key="4">
    <source>
        <dbReference type="Proteomes" id="UP000019062"/>
    </source>
</evidence>